<name>A0A067PLF8_9AGAM</name>
<evidence type="ECO:0000256" key="13">
    <source>
        <dbReference type="ARBA" id="ARBA00048483"/>
    </source>
</evidence>
<feature type="region of interest" description="Disordered" evidence="14">
    <location>
        <begin position="547"/>
        <end position="590"/>
    </location>
</feature>
<dbReference type="GO" id="GO:0052851">
    <property type="term" value="F:ferric-chelate reductase (NADPH) activity"/>
    <property type="evidence" value="ECO:0007669"/>
    <property type="project" value="UniProtKB-EC"/>
</dbReference>
<dbReference type="PANTHER" id="PTHR32361">
    <property type="entry name" value="FERRIC/CUPRIC REDUCTASE TRANSMEMBRANE COMPONENT"/>
    <property type="match status" value="1"/>
</dbReference>
<dbReference type="GO" id="GO:0015677">
    <property type="term" value="P:copper ion import"/>
    <property type="evidence" value="ECO:0007669"/>
    <property type="project" value="TreeGrafter"/>
</dbReference>
<proteinExistence type="inferred from homology"/>
<feature type="transmembrane region" description="Helical" evidence="15">
    <location>
        <begin position="23"/>
        <end position="44"/>
    </location>
</feature>
<evidence type="ECO:0000313" key="18">
    <source>
        <dbReference type="Proteomes" id="UP000027265"/>
    </source>
</evidence>
<dbReference type="Gene3D" id="3.40.50.80">
    <property type="entry name" value="Nucleotide-binding domain of ferredoxin-NADP reductase (FNR) module"/>
    <property type="match status" value="1"/>
</dbReference>
<dbReference type="Pfam" id="PF08030">
    <property type="entry name" value="NAD_binding_6"/>
    <property type="match status" value="1"/>
</dbReference>
<comment type="subcellular location">
    <subcellularLocation>
        <location evidence="1">Cell membrane</location>
        <topology evidence="1">Multi-pass membrane protein</topology>
    </subcellularLocation>
</comment>
<evidence type="ECO:0000256" key="14">
    <source>
        <dbReference type="SAM" id="MobiDB-lite"/>
    </source>
</evidence>
<dbReference type="GO" id="GO:0006826">
    <property type="term" value="P:iron ion transport"/>
    <property type="evidence" value="ECO:0007669"/>
    <property type="project" value="TreeGrafter"/>
</dbReference>
<dbReference type="EMBL" id="KL197744">
    <property type="protein sequence ID" value="KDQ51857.1"/>
    <property type="molecule type" value="Genomic_DNA"/>
</dbReference>
<keyword evidence="4" id="KW-0813">Transport</keyword>
<dbReference type="SFLD" id="SFLDG01168">
    <property type="entry name" value="Ferric_reductase_subgroup_(FRE"/>
    <property type="match status" value="1"/>
</dbReference>
<dbReference type="InterPro" id="IPR051410">
    <property type="entry name" value="Ferric/Cupric_Reductase"/>
</dbReference>
<accession>A0A067PLF8</accession>
<keyword evidence="5" id="KW-1003">Cell membrane</keyword>
<dbReference type="Pfam" id="PF08022">
    <property type="entry name" value="FAD_binding_8"/>
    <property type="match status" value="1"/>
</dbReference>
<evidence type="ECO:0000256" key="7">
    <source>
        <dbReference type="ARBA" id="ARBA00022982"/>
    </source>
</evidence>
<evidence type="ECO:0000256" key="1">
    <source>
        <dbReference type="ARBA" id="ARBA00004651"/>
    </source>
</evidence>
<evidence type="ECO:0000256" key="5">
    <source>
        <dbReference type="ARBA" id="ARBA00022475"/>
    </source>
</evidence>
<evidence type="ECO:0000256" key="12">
    <source>
        <dbReference type="ARBA" id="ARBA00023180"/>
    </source>
</evidence>
<evidence type="ECO:0000259" key="16">
    <source>
        <dbReference type="PROSITE" id="PS51384"/>
    </source>
</evidence>
<organism evidence="17 18">
    <name type="scientific">Jaapia argillacea MUCL 33604</name>
    <dbReference type="NCBI Taxonomy" id="933084"/>
    <lineage>
        <taxon>Eukaryota</taxon>
        <taxon>Fungi</taxon>
        <taxon>Dikarya</taxon>
        <taxon>Basidiomycota</taxon>
        <taxon>Agaricomycotina</taxon>
        <taxon>Agaricomycetes</taxon>
        <taxon>Agaricomycetidae</taxon>
        <taxon>Jaapiales</taxon>
        <taxon>Jaapiaceae</taxon>
        <taxon>Jaapia</taxon>
    </lineage>
</organism>
<keyword evidence="10" id="KW-0406">Ion transport</keyword>
<evidence type="ECO:0000256" key="11">
    <source>
        <dbReference type="ARBA" id="ARBA00023136"/>
    </source>
</evidence>
<evidence type="ECO:0000256" key="9">
    <source>
        <dbReference type="ARBA" id="ARBA00023002"/>
    </source>
</evidence>
<feature type="region of interest" description="Disordered" evidence="14">
    <location>
        <begin position="59"/>
        <end position="78"/>
    </location>
</feature>
<dbReference type="InParanoid" id="A0A067PLF8"/>
<feature type="transmembrane region" description="Helical" evidence="15">
    <location>
        <begin position="278"/>
        <end position="295"/>
    </location>
</feature>
<dbReference type="SUPFAM" id="SSF63380">
    <property type="entry name" value="Riboflavin synthase domain-like"/>
    <property type="match status" value="1"/>
</dbReference>
<evidence type="ECO:0000256" key="10">
    <source>
        <dbReference type="ARBA" id="ARBA00023065"/>
    </source>
</evidence>
<feature type="transmembrane region" description="Helical" evidence="15">
    <location>
        <begin position="246"/>
        <end position="266"/>
    </location>
</feature>
<keyword evidence="6 15" id="KW-0812">Transmembrane</keyword>
<feature type="transmembrane region" description="Helical" evidence="15">
    <location>
        <begin position="110"/>
        <end position="133"/>
    </location>
</feature>
<dbReference type="PANTHER" id="PTHR32361:SF9">
    <property type="entry name" value="FERRIC REDUCTASE TRANSMEMBRANE COMPONENT 3-RELATED"/>
    <property type="match status" value="1"/>
</dbReference>
<dbReference type="InterPro" id="IPR013112">
    <property type="entry name" value="FAD-bd_8"/>
</dbReference>
<keyword evidence="9" id="KW-0560">Oxidoreductase</keyword>
<feature type="domain" description="FAD-binding FR-type" evidence="16">
    <location>
        <begin position="329"/>
        <end position="469"/>
    </location>
</feature>
<protein>
    <recommendedName>
        <fullName evidence="3">ferric-chelate reductase (NADPH)</fullName>
        <ecNumber evidence="3">1.16.1.9</ecNumber>
    </recommendedName>
</protein>
<gene>
    <name evidence="17" type="ORF">JAAARDRAFT_198731</name>
</gene>
<keyword evidence="18" id="KW-1185">Reference proteome</keyword>
<dbReference type="STRING" id="933084.A0A067PLF8"/>
<dbReference type="InterPro" id="IPR013130">
    <property type="entry name" value="Fe3_Rdtase_TM_dom"/>
</dbReference>
<evidence type="ECO:0000256" key="4">
    <source>
        <dbReference type="ARBA" id="ARBA00022448"/>
    </source>
</evidence>
<evidence type="ECO:0000313" key="17">
    <source>
        <dbReference type="EMBL" id="KDQ51857.1"/>
    </source>
</evidence>
<dbReference type="GO" id="GO:0005886">
    <property type="term" value="C:plasma membrane"/>
    <property type="evidence" value="ECO:0007669"/>
    <property type="project" value="UniProtKB-SubCell"/>
</dbReference>
<reference evidence="18" key="1">
    <citation type="journal article" date="2014" name="Proc. Natl. Acad. Sci. U.S.A.">
        <title>Extensive sampling of basidiomycete genomes demonstrates inadequacy of the white-rot/brown-rot paradigm for wood decay fungi.</title>
        <authorList>
            <person name="Riley R."/>
            <person name="Salamov A.A."/>
            <person name="Brown D.W."/>
            <person name="Nagy L.G."/>
            <person name="Floudas D."/>
            <person name="Held B.W."/>
            <person name="Levasseur A."/>
            <person name="Lombard V."/>
            <person name="Morin E."/>
            <person name="Otillar R."/>
            <person name="Lindquist E.A."/>
            <person name="Sun H."/>
            <person name="LaButti K.M."/>
            <person name="Schmutz J."/>
            <person name="Jabbour D."/>
            <person name="Luo H."/>
            <person name="Baker S.E."/>
            <person name="Pisabarro A.G."/>
            <person name="Walton J.D."/>
            <person name="Blanchette R.A."/>
            <person name="Henrissat B."/>
            <person name="Martin F."/>
            <person name="Cullen D."/>
            <person name="Hibbett D.S."/>
            <person name="Grigoriev I.V."/>
        </authorList>
    </citation>
    <scope>NUCLEOTIDE SEQUENCE [LARGE SCALE GENOMIC DNA]</scope>
    <source>
        <strain evidence="18">MUCL 33604</strain>
    </source>
</reference>
<dbReference type="InterPro" id="IPR013121">
    <property type="entry name" value="Fe_red_NAD-bd_6"/>
</dbReference>
<keyword evidence="12" id="KW-0325">Glycoprotein</keyword>
<dbReference type="Proteomes" id="UP000027265">
    <property type="component" value="Unassembled WGS sequence"/>
</dbReference>
<dbReference type="HOGENOM" id="CLU_010365_6_1_1"/>
<feature type="transmembrane region" description="Helical" evidence="15">
    <location>
        <begin position="82"/>
        <end position="104"/>
    </location>
</feature>
<dbReference type="InterPro" id="IPR039261">
    <property type="entry name" value="FNR_nucleotide-bd"/>
</dbReference>
<keyword evidence="8 15" id="KW-1133">Transmembrane helix</keyword>
<dbReference type="CDD" id="cd06186">
    <property type="entry name" value="NOX_Duox_like_FAD_NADP"/>
    <property type="match status" value="1"/>
</dbReference>
<dbReference type="SUPFAM" id="SSF52343">
    <property type="entry name" value="Ferredoxin reductase-like, C-terminal NADP-linked domain"/>
    <property type="match status" value="1"/>
</dbReference>
<dbReference type="Pfam" id="PF01794">
    <property type="entry name" value="Ferric_reduct"/>
    <property type="match status" value="1"/>
</dbReference>
<dbReference type="EC" id="1.16.1.9" evidence="3"/>
<dbReference type="SFLD" id="SFLDS00052">
    <property type="entry name" value="Ferric_Reductase_Domain"/>
    <property type="match status" value="1"/>
</dbReference>
<evidence type="ECO:0000256" key="6">
    <source>
        <dbReference type="ARBA" id="ARBA00022692"/>
    </source>
</evidence>
<comment type="similarity">
    <text evidence="2">Belongs to the ferric reductase (FRE) family.</text>
</comment>
<keyword evidence="11 15" id="KW-0472">Membrane</keyword>
<dbReference type="AlphaFoldDB" id="A0A067PLF8"/>
<dbReference type="OrthoDB" id="4494341at2759"/>
<evidence type="ECO:0000256" key="8">
    <source>
        <dbReference type="ARBA" id="ARBA00022989"/>
    </source>
</evidence>
<keyword evidence="7" id="KW-0249">Electron transport</keyword>
<evidence type="ECO:0000256" key="3">
    <source>
        <dbReference type="ARBA" id="ARBA00012668"/>
    </source>
</evidence>
<sequence length="672" mass="73983">MPQKVDPDRALRKYRTQEYPKEIWYLIAAFIFIISFSRFFTLLVRNACRLLRASASKFEGPSGGDAEYGQELPKSPSRRPALSIRSLLVALVNFYRIIVFRTTIPIGKSYTLNLAEVVVTAVYITALFTWSFVNCMSPSFHLNPSNPSPSPSPYYADSIRLGTTSSGRKLDISFWANRTGTIATSQFPLITALGTKNNIITLLTGVTHDQLNYLHRMSSRVVFVLLWIHAGARFDLGISGEEWLTLWMRGGMFALVGLSVLCIVSIRPIRAAQYESFFYTHFALVLLFLIGGYYHTKKFNYHSYIWPSFLIWGLDRFVRMLRMAFFALSSKFLLSSTSAESSVSLLSPHLIRLQIPRPSGFHWSPGQSAYLVLPGISTLPFEAHPFSIASTDDSCYTPKVRSGSGGDDNGDEKKVQNVDGLNGEFVGKLVFLINGRQGLTKRLLDVAREGGEVKVKVLVDGPYGNSPDLRDYETIVLVAGGSGVANCLPLFLDVVSRGREGSNICRRVVFVWAIRDQSHIDWVASALTQALTDAPSSLQIAVRINVTGAPTEPPPSAPDAWEDDSIHDVPSSLESRIPDPSQVEKSKSKNSLAPSLLELPCVSIGRGRPDLKSMLGEEVECAEGRMFVNVCGSQGISRAVRAALRANPFGGESGVMRGGPSVTLHVESFGYA</sequence>
<evidence type="ECO:0000256" key="2">
    <source>
        <dbReference type="ARBA" id="ARBA00006278"/>
    </source>
</evidence>
<dbReference type="InterPro" id="IPR017938">
    <property type="entry name" value="Riboflavin_synthase-like_b-brl"/>
</dbReference>
<dbReference type="PROSITE" id="PS51384">
    <property type="entry name" value="FAD_FR"/>
    <property type="match status" value="1"/>
</dbReference>
<dbReference type="GO" id="GO:0006879">
    <property type="term" value="P:intracellular iron ion homeostasis"/>
    <property type="evidence" value="ECO:0007669"/>
    <property type="project" value="TreeGrafter"/>
</dbReference>
<comment type="catalytic activity">
    <reaction evidence="13">
        <text>2 a Fe(II)-siderophore + NADP(+) + H(+) = 2 a Fe(III)-siderophore + NADPH</text>
        <dbReference type="Rhea" id="RHEA:28795"/>
        <dbReference type="Rhea" id="RHEA-COMP:11342"/>
        <dbReference type="Rhea" id="RHEA-COMP:11344"/>
        <dbReference type="ChEBI" id="CHEBI:15378"/>
        <dbReference type="ChEBI" id="CHEBI:29033"/>
        <dbReference type="ChEBI" id="CHEBI:29034"/>
        <dbReference type="ChEBI" id="CHEBI:57783"/>
        <dbReference type="ChEBI" id="CHEBI:58349"/>
        <dbReference type="EC" id="1.16.1.9"/>
    </reaction>
</comment>
<evidence type="ECO:0000256" key="15">
    <source>
        <dbReference type="SAM" id="Phobius"/>
    </source>
</evidence>
<dbReference type="FunCoup" id="A0A067PLF8">
    <property type="interactions" value="198"/>
</dbReference>
<dbReference type="InterPro" id="IPR017927">
    <property type="entry name" value="FAD-bd_FR_type"/>
</dbReference>